<sequence length="122" mass="13670">MLSKGLLQSVKVFGRKKTATAVLHCKRETGSSTGNRLINVKVRPLEMIQPCTLYKLLEPVLPLGKERFAVVGIIVRVKDVGHVAQIYAIRQFISKALVAYYQKYVDEASKKISSFSMIRSCL</sequence>
<dbReference type="Gene3D" id="3.30.230.10">
    <property type="match status" value="1"/>
</dbReference>
<keyword evidence="2" id="KW-0832">Ubl conjugation</keyword>
<dbReference type="PANTHER" id="PTHR21569">
    <property type="entry name" value="RIBOSOMAL PROTEIN S9"/>
    <property type="match status" value="1"/>
</dbReference>
<evidence type="ECO:0000256" key="6">
    <source>
        <dbReference type="ARBA" id="ARBA00043019"/>
    </source>
</evidence>
<reference evidence="8" key="1">
    <citation type="journal article" date="2011" name="Nat. Biotechnol.">
        <title>The genomic sequence of the Chinese hamster ovary (CHO)-K1 cell line.</title>
        <authorList>
            <person name="Xu X."/>
            <person name="Nagarajan H."/>
            <person name="Lewis N.E."/>
            <person name="Pan S."/>
            <person name="Cai Z."/>
            <person name="Liu X."/>
            <person name="Chen W."/>
            <person name="Xie M."/>
            <person name="Wang W."/>
            <person name="Hammond S."/>
            <person name="Andersen M.R."/>
            <person name="Neff N."/>
            <person name="Passarelli B."/>
            <person name="Koh W."/>
            <person name="Fan H.C."/>
            <person name="Wang J."/>
            <person name="Gui Y."/>
            <person name="Lee K.H."/>
            <person name="Betenbaugh M.J."/>
            <person name="Quake S.R."/>
            <person name="Famili I."/>
            <person name="Palsson B.O."/>
            <person name="Wang J."/>
        </authorList>
    </citation>
    <scope>NUCLEOTIDE SEQUENCE [LARGE SCALE GENOMIC DNA]</scope>
    <source>
        <strain evidence="8">CHO K1 cell line</strain>
    </source>
</reference>
<dbReference type="GO" id="GO:0000462">
    <property type="term" value="P:maturation of SSU-rRNA from tricistronic rRNA transcript (SSU-rRNA, 5.8S rRNA, LSU-rRNA)"/>
    <property type="evidence" value="ECO:0007669"/>
    <property type="project" value="TreeGrafter"/>
</dbReference>
<evidence type="ECO:0000313" key="7">
    <source>
        <dbReference type="EMBL" id="EGV97162.1"/>
    </source>
</evidence>
<proteinExistence type="inferred from homology"/>
<dbReference type="InterPro" id="IPR000754">
    <property type="entry name" value="Ribosomal_uS9"/>
</dbReference>
<dbReference type="EMBL" id="JH000131">
    <property type="protein sequence ID" value="EGV97162.1"/>
    <property type="molecule type" value="Genomic_DNA"/>
</dbReference>
<dbReference type="InterPro" id="IPR020568">
    <property type="entry name" value="Ribosomal_Su5_D2-typ_SF"/>
</dbReference>
<dbReference type="AlphaFoldDB" id="G3H3T4"/>
<evidence type="ECO:0000256" key="3">
    <source>
        <dbReference type="ARBA" id="ARBA00022980"/>
    </source>
</evidence>
<gene>
    <name evidence="7" type="ORF">I79_004920</name>
</gene>
<evidence type="ECO:0000313" key="8">
    <source>
        <dbReference type="Proteomes" id="UP000001075"/>
    </source>
</evidence>
<dbReference type="Proteomes" id="UP000001075">
    <property type="component" value="Unassembled WGS sequence"/>
</dbReference>
<dbReference type="GO" id="GO:0006412">
    <property type="term" value="P:translation"/>
    <property type="evidence" value="ECO:0007669"/>
    <property type="project" value="InterPro"/>
</dbReference>
<dbReference type="GO" id="GO:0022627">
    <property type="term" value="C:cytosolic small ribosomal subunit"/>
    <property type="evidence" value="ECO:0007669"/>
    <property type="project" value="TreeGrafter"/>
</dbReference>
<evidence type="ECO:0000256" key="4">
    <source>
        <dbReference type="ARBA" id="ARBA00023274"/>
    </source>
</evidence>
<dbReference type="InParanoid" id="G3H3T4"/>
<accession>G3H3T4</accession>
<dbReference type="STRING" id="10029.G3H3T4"/>
<evidence type="ECO:0000256" key="2">
    <source>
        <dbReference type="ARBA" id="ARBA00022843"/>
    </source>
</evidence>
<evidence type="ECO:0000256" key="1">
    <source>
        <dbReference type="ARBA" id="ARBA00005251"/>
    </source>
</evidence>
<keyword evidence="3 7" id="KW-0689">Ribosomal protein</keyword>
<evidence type="ECO:0000256" key="5">
    <source>
        <dbReference type="ARBA" id="ARBA00035259"/>
    </source>
</evidence>
<dbReference type="InterPro" id="IPR014721">
    <property type="entry name" value="Ribsml_uS5_D2-typ_fold_subgr"/>
</dbReference>
<dbReference type="GO" id="GO:0003723">
    <property type="term" value="F:RNA binding"/>
    <property type="evidence" value="ECO:0007669"/>
    <property type="project" value="TreeGrafter"/>
</dbReference>
<dbReference type="Pfam" id="PF00380">
    <property type="entry name" value="Ribosomal_S9"/>
    <property type="match status" value="1"/>
</dbReference>
<organism evidence="7 8">
    <name type="scientific">Cricetulus griseus</name>
    <name type="common">Chinese hamster</name>
    <name type="synonym">Cricetulus barabensis griseus</name>
    <dbReference type="NCBI Taxonomy" id="10029"/>
    <lineage>
        <taxon>Eukaryota</taxon>
        <taxon>Metazoa</taxon>
        <taxon>Chordata</taxon>
        <taxon>Craniata</taxon>
        <taxon>Vertebrata</taxon>
        <taxon>Euteleostomi</taxon>
        <taxon>Mammalia</taxon>
        <taxon>Eutheria</taxon>
        <taxon>Euarchontoglires</taxon>
        <taxon>Glires</taxon>
        <taxon>Rodentia</taxon>
        <taxon>Myomorpha</taxon>
        <taxon>Muroidea</taxon>
        <taxon>Cricetidae</taxon>
        <taxon>Cricetinae</taxon>
        <taxon>Cricetulus</taxon>
    </lineage>
</organism>
<name>G3H3T4_CRIGR</name>
<dbReference type="PANTHER" id="PTHR21569:SF16">
    <property type="entry name" value="RIBOSOMAL PROTEIN S16"/>
    <property type="match status" value="1"/>
</dbReference>
<dbReference type="SUPFAM" id="SSF54211">
    <property type="entry name" value="Ribosomal protein S5 domain 2-like"/>
    <property type="match status" value="1"/>
</dbReference>
<keyword evidence="4" id="KW-0687">Ribonucleoprotein</keyword>
<comment type="similarity">
    <text evidence="1">Belongs to the universal ribosomal protein uS9 family.</text>
</comment>
<dbReference type="GO" id="GO:0003735">
    <property type="term" value="F:structural constituent of ribosome"/>
    <property type="evidence" value="ECO:0007669"/>
    <property type="project" value="InterPro"/>
</dbReference>
<protein>
    <recommendedName>
        <fullName evidence="5">Small ribosomal subunit protein uS9</fullName>
    </recommendedName>
    <alternativeName>
        <fullName evidence="6">40S ribosomal protein S16</fullName>
    </alternativeName>
</protein>